<dbReference type="Gene3D" id="3.90.199.10">
    <property type="entry name" value="Topoisomerase II, domain 5"/>
    <property type="match status" value="1"/>
</dbReference>
<dbReference type="Proteomes" id="UP000264002">
    <property type="component" value="Unassembled WGS sequence"/>
</dbReference>
<gene>
    <name evidence="9 13" type="primary">gyrA</name>
    <name evidence="13" type="ORF">DYP60_00360</name>
</gene>
<proteinExistence type="inferred from homology"/>
<protein>
    <recommendedName>
        <fullName evidence="9">DNA gyrase subunit A</fullName>
        <ecNumber evidence="9">5.6.2.2</ecNumber>
    </recommendedName>
</protein>
<comment type="function">
    <text evidence="9">A type II topoisomerase that negatively supercoils closed circular double-stranded (ds) DNA in an ATP-dependent manner to modulate DNA topology and maintain chromosomes in an underwound state. Negative supercoiling favors strand separation, and DNA replication, transcription, recombination and repair, all of which involve strand separation. Also able to catalyze the interconversion of other topological isomers of dsDNA rings, including catenanes and knotted rings. Type II topoisomerases break and join 2 DNA strands simultaneously in an ATP-dependent manner.</text>
</comment>
<dbReference type="Gene3D" id="1.10.268.10">
    <property type="entry name" value="Topoisomerase, domain 3"/>
    <property type="match status" value="1"/>
</dbReference>
<evidence type="ECO:0000256" key="11">
    <source>
        <dbReference type="SAM" id="MobiDB-lite"/>
    </source>
</evidence>
<sequence>MEEVNENRTIVVDVAKEMRTSYLNYAMSVIVSRALPDVRDGLKPVHRRILFDMYEMGLRANSSYKKCARIVGDVLGKYHPHGDASVYDALVRLAQDFSLRYPVVNPQGNFGSIDGDPAAAMRYTEAKMSRIGEEMLQDIQKDTVDFGPNYDDSMTEPLVLPASFPFLLANGSSGIAVGMATNMAPHNLQEICDAICAVIDNPDITIDELMEHIKGPDFPSGGIICGVQGIKDAFTTGRGKIVMRSVYEIEESDRGHDQIVFTEIPYQVNKADLVKKIDDLRKDGAIPMISVVRDESDRNGIRVVVELKMGSEPMVVLNQLFSRTALQSNFNVNNLALVKGRPQLLTLKEMLLYYIEHRTEVVVRRTKYDLRKAQERAHILRGLKIGLDNIDEVIKIIKESDDNTIAANRLVQRFGLDDVQAQAIIDMKLGRLSHLETSKILDELGELEQKIAYYQELLGDDQKILDVVKSEVRSLPSSLVPKDRRLTNIVREELGQATDEDFIKEESVVVLISNKGFAKRIPVEEYDAHGRAGKGTRTTKLQDGDFVDHMFVASTHEYVMFVSNAGKAYYIKGFQIPEATKTAKGTSIKNILQLETTEKITSIITFKEFSEDKYLMMATRQGVVKKVALSNFVNAKVRGIRALFLDEGDELLSCDLIEEGEEVMLITKNGRGLRFRQDDVRAMGRASRGVRGIRLIGNDQVAGLLKVDNSRRILMITENGQGKQVTFDSFNVHGRGTQGQKIFRLGTKATFIVGVLSVNDENDVVCVTMMGQTLRVHCDAISVQGRNAAGVRVVSMKWKNDSIVAIASTEKDEEEEVEIPEAPNPEDEVLMDDSADEESEEDVIDDSDNE</sequence>
<evidence type="ECO:0000256" key="10">
    <source>
        <dbReference type="PROSITE-ProRule" id="PRU01384"/>
    </source>
</evidence>
<comment type="caution">
    <text evidence="9">Lacks conserved residue(s) required for the propagation of feature annotation.</text>
</comment>
<comment type="catalytic activity">
    <reaction evidence="1 9 10">
        <text>ATP-dependent breakage, passage and rejoining of double-stranded DNA.</text>
        <dbReference type="EC" id="5.6.2.2"/>
    </reaction>
</comment>
<dbReference type="InterPro" id="IPR002205">
    <property type="entry name" value="Topo_IIA_dom_A"/>
</dbReference>
<evidence type="ECO:0000256" key="2">
    <source>
        <dbReference type="ARBA" id="ARBA00008263"/>
    </source>
</evidence>
<evidence type="ECO:0000256" key="8">
    <source>
        <dbReference type="ARBA" id="ARBA00063644"/>
    </source>
</evidence>
<evidence type="ECO:0000313" key="14">
    <source>
        <dbReference type="Proteomes" id="UP000264002"/>
    </source>
</evidence>
<dbReference type="RefSeq" id="WP_117328885.1">
    <property type="nucleotide sequence ID" value="NZ_WUJG01000012.1"/>
</dbReference>
<dbReference type="SMART" id="SM00434">
    <property type="entry name" value="TOP4c"/>
    <property type="match status" value="1"/>
</dbReference>
<feature type="domain" description="Topo IIA-type catalytic" evidence="12">
    <location>
        <begin position="35"/>
        <end position="502"/>
    </location>
</feature>
<dbReference type="GO" id="GO:0005694">
    <property type="term" value="C:chromosome"/>
    <property type="evidence" value="ECO:0007669"/>
    <property type="project" value="InterPro"/>
</dbReference>
<comment type="subcellular location">
    <subcellularLocation>
        <location evidence="9">Cytoplasm</location>
    </subcellularLocation>
</comment>
<dbReference type="GO" id="GO:0005524">
    <property type="term" value="F:ATP binding"/>
    <property type="evidence" value="ECO:0007669"/>
    <property type="project" value="UniProtKB-UniRule"/>
</dbReference>
<dbReference type="OrthoDB" id="9806486at2"/>
<comment type="subunit">
    <text evidence="8">Heterotetramer composed of ParC and ParE.</text>
</comment>
<accession>A0A372ML72</accession>
<evidence type="ECO:0000256" key="4">
    <source>
        <dbReference type="ARBA" id="ARBA00022840"/>
    </source>
</evidence>
<dbReference type="SUPFAM" id="SSF56719">
    <property type="entry name" value="Type II DNA topoisomerase"/>
    <property type="match status" value="1"/>
</dbReference>
<keyword evidence="3 9" id="KW-0547">Nucleotide-binding</keyword>
<dbReference type="FunFam" id="2.120.10.90:FF:000005">
    <property type="entry name" value="DNA topoisomerase 4 subunit A"/>
    <property type="match status" value="1"/>
</dbReference>
<feature type="compositionally biased region" description="Acidic residues" evidence="11">
    <location>
        <begin position="811"/>
        <end position="850"/>
    </location>
</feature>
<organism evidence="13 14">
    <name type="scientific">Sphaerochaeta halotolerans</name>
    <dbReference type="NCBI Taxonomy" id="2293840"/>
    <lineage>
        <taxon>Bacteria</taxon>
        <taxon>Pseudomonadati</taxon>
        <taxon>Spirochaetota</taxon>
        <taxon>Spirochaetia</taxon>
        <taxon>Spirochaetales</taxon>
        <taxon>Sphaerochaetaceae</taxon>
        <taxon>Sphaerochaeta</taxon>
    </lineage>
</organism>
<evidence type="ECO:0000256" key="5">
    <source>
        <dbReference type="ARBA" id="ARBA00023029"/>
    </source>
</evidence>
<keyword evidence="7 9" id="KW-0413">Isomerase</keyword>
<evidence type="ECO:0000256" key="1">
    <source>
        <dbReference type="ARBA" id="ARBA00000185"/>
    </source>
</evidence>
<name>A0A372ML72_9SPIR</name>
<dbReference type="NCBIfam" id="TIGR01063">
    <property type="entry name" value="gyrA"/>
    <property type="match status" value="1"/>
</dbReference>
<dbReference type="AlphaFoldDB" id="A0A372ML72"/>
<dbReference type="GO" id="GO:0009330">
    <property type="term" value="C:DNA topoisomerase type II (double strand cut, ATP-hydrolyzing) complex"/>
    <property type="evidence" value="ECO:0007669"/>
    <property type="project" value="TreeGrafter"/>
</dbReference>
<reference evidence="14" key="1">
    <citation type="submission" date="2018-08" db="EMBL/GenBank/DDBJ databases">
        <authorList>
            <person name="Grouzdev D.S."/>
            <person name="Krutkina M.S."/>
        </authorList>
    </citation>
    <scope>NUCLEOTIDE SEQUENCE [LARGE SCALE GENOMIC DNA]</scope>
    <source>
        <strain evidence="14">4-11</strain>
    </source>
</reference>
<dbReference type="GO" id="GO:0006265">
    <property type="term" value="P:DNA topological change"/>
    <property type="evidence" value="ECO:0007669"/>
    <property type="project" value="UniProtKB-UniRule"/>
</dbReference>
<evidence type="ECO:0000256" key="7">
    <source>
        <dbReference type="ARBA" id="ARBA00023235"/>
    </source>
</evidence>
<evidence type="ECO:0000259" key="12">
    <source>
        <dbReference type="PROSITE" id="PS52040"/>
    </source>
</evidence>
<dbReference type="FunFam" id="3.30.1360.40:FF:000002">
    <property type="entry name" value="DNA gyrase subunit A"/>
    <property type="match status" value="1"/>
</dbReference>
<dbReference type="GO" id="GO:0034335">
    <property type="term" value="F:DNA negative supercoiling activity"/>
    <property type="evidence" value="ECO:0007669"/>
    <property type="project" value="UniProtKB-ARBA"/>
</dbReference>
<keyword evidence="4 9" id="KW-0067">ATP-binding</keyword>
<dbReference type="InterPro" id="IPR013760">
    <property type="entry name" value="Topo_IIA-like_dom_sf"/>
</dbReference>
<dbReference type="InterPro" id="IPR006691">
    <property type="entry name" value="GyrA/parC_rep"/>
</dbReference>
<dbReference type="InterPro" id="IPR005743">
    <property type="entry name" value="GyrA"/>
</dbReference>
<keyword evidence="14" id="KW-1185">Reference proteome</keyword>
<dbReference type="FunFam" id="1.10.268.10:FF:000001">
    <property type="entry name" value="DNA gyrase subunit A"/>
    <property type="match status" value="1"/>
</dbReference>
<keyword evidence="9" id="KW-0963">Cytoplasm</keyword>
<dbReference type="GO" id="GO:0005737">
    <property type="term" value="C:cytoplasm"/>
    <property type="evidence" value="ECO:0007669"/>
    <property type="project" value="UniProtKB-SubCell"/>
</dbReference>
<dbReference type="NCBIfam" id="NF004043">
    <property type="entry name" value="PRK05560.1"/>
    <property type="match status" value="1"/>
</dbReference>
<dbReference type="InterPro" id="IPR013757">
    <property type="entry name" value="Topo_IIA_A_a_sf"/>
</dbReference>
<dbReference type="Pfam" id="PF00521">
    <property type="entry name" value="DNA_topoisoIV"/>
    <property type="match status" value="1"/>
</dbReference>
<comment type="similarity">
    <text evidence="2 9">Belongs to the type II topoisomerase GyrA/ParC subunit family.</text>
</comment>
<dbReference type="EMBL" id="QUWK01000001">
    <property type="protein sequence ID" value="RFU96066.1"/>
    <property type="molecule type" value="Genomic_DNA"/>
</dbReference>
<evidence type="ECO:0000256" key="6">
    <source>
        <dbReference type="ARBA" id="ARBA00023125"/>
    </source>
</evidence>
<comment type="caution">
    <text evidence="13">The sequence shown here is derived from an EMBL/GenBank/DDBJ whole genome shotgun (WGS) entry which is preliminary data.</text>
</comment>
<evidence type="ECO:0000256" key="9">
    <source>
        <dbReference type="HAMAP-Rule" id="MF_01897"/>
    </source>
</evidence>
<dbReference type="InterPro" id="IPR013758">
    <property type="entry name" value="Topo_IIA_A/C_ab"/>
</dbReference>
<dbReference type="FunFam" id="3.90.199.10:FF:000001">
    <property type="entry name" value="DNA gyrase subunit A"/>
    <property type="match status" value="1"/>
</dbReference>
<dbReference type="PANTHER" id="PTHR43493:SF5">
    <property type="entry name" value="DNA GYRASE SUBUNIT A, CHLOROPLASTIC_MITOCHONDRIAL"/>
    <property type="match status" value="1"/>
</dbReference>
<dbReference type="HAMAP" id="MF_01897">
    <property type="entry name" value="GyrA"/>
    <property type="match status" value="1"/>
</dbReference>
<dbReference type="InterPro" id="IPR035516">
    <property type="entry name" value="Gyrase/topoIV_suA_C"/>
</dbReference>
<dbReference type="SUPFAM" id="SSF101904">
    <property type="entry name" value="GyrA/ParC C-terminal domain-like"/>
    <property type="match status" value="1"/>
</dbReference>
<comment type="miscellaneous">
    <text evidence="9">Few gyrases are as efficient as E.coli at forming negative supercoils. Not all organisms have 2 type II topoisomerases; in organisms with a single type II topoisomerase this enzyme also has to decatenate newly replicated chromosomes.</text>
</comment>
<dbReference type="NCBIfam" id="NF004044">
    <property type="entry name" value="PRK05561.1"/>
    <property type="match status" value="1"/>
</dbReference>
<feature type="active site" description="O-(5'-phospho-DNA)-tyrosine intermediate" evidence="9 10">
    <location>
        <position position="123"/>
    </location>
</feature>
<dbReference type="InterPro" id="IPR050220">
    <property type="entry name" value="Type_II_DNA_Topoisomerases"/>
</dbReference>
<comment type="subunit">
    <text evidence="9">Heterotetramer, composed of two GyrA and two GyrB chains. In the heterotetramer, GyrA contains the active site tyrosine that forms a transient covalent intermediate with DNA, while GyrB binds cofactors and catalyzes ATP hydrolysis.</text>
</comment>
<dbReference type="GO" id="GO:0003677">
    <property type="term" value="F:DNA binding"/>
    <property type="evidence" value="ECO:0007669"/>
    <property type="project" value="UniProtKB-UniRule"/>
</dbReference>
<dbReference type="CDD" id="cd00187">
    <property type="entry name" value="TOP4c"/>
    <property type="match status" value="1"/>
</dbReference>
<keyword evidence="6 9" id="KW-0238">DNA-binding</keyword>
<dbReference type="PROSITE" id="PS52040">
    <property type="entry name" value="TOPO_IIA"/>
    <property type="match status" value="1"/>
</dbReference>
<dbReference type="Gene3D" id="3.30.1360.40">
    <property type="match status" value="1"/>
</dbReference>
<evidence type="ECO:0000256" key="3">
    <source>
        <dbReference type="ARBA" id="ARBA00022741"/>
    </source>
</evidence>
<dbReference type="PANTHER" id="PTHR43493">
    <property type="entry name" value="DNA GYRASE/TOPOISOMERASE SUBUNIT A"/>
    <property type="match status" value="1"/>
</dbReference>
<dbReference type="EC" id="5.6.2.2" evidence="9"/>
<feature type="region of interest" description="Disordered" evidence="11">
    <location>
        <begin position="807"/>
        <end position="850"/>
    </location>
</feature>
<dbReference type="Gene3D" id="2.120.10.90">
    <property type="entry name" value="DNA gyrase/topoisomerase IV, subunit A, C-terminal"/>
    <property type="match status" value="1"/>
</dbReference>
<keyword evidence="5 9" id="KW-0799">Topoisomerase</keyword>
<reference evidence="13 14" key="2">
    <citation type="submission" date="2018-09" db="EMBL/GenBank/DDBJ databases">
        <title>Genome of Sphaerochaeta halotolerans strain 4-11.</title>
        <authorList>
            <person name="Nazina T.N."/>
            <person name="Sokolova D.S."/>
        </authorList>
    </citation>
    <scope>NUCLEOTIDE SEQUENCE [LARGE SCALE GENOMIC DNA]</scope>
    <source>
        <strain evidence="13 14">4-11</strain>
    </source>
</reference>
<dbReference type="GO" id="GO:0006261">
    <property type="term" value="P:DNA-templated DNA replication"/>
    <property type="evidence" value="ECO:0007669"/>
    <property type="project" value="UniProtKB-UniRule"/>
</dbReference>
<evidence type="ECO:0000313" key="13">
    <source>
        <dbReference type="EMBL" id="RFU96066.1"/>
    </source>
</evidence>
<dbReference type="Pfam" id="PF03989">
    <property type="entry name" value="DNA_gyraseA_C"/>
    <property type="match status" value="6"/>
</dbReference>